<evidence type="ECO:0000256" key="5">
    <source>
        <dbReference type="ARBA" id="ARBA00023004"/>
    </source>
</evidence>
<evidence type="ECO:0000256" key="6">
    <source>
        <dbReference type="ARBA" id="ARBA00023033"/>
    </source>
</evidence>
<name>A0A9P7S2Y9_9AGAR</name>
<keyword evidence="3 7" id="KW-0479">Metal-binding</keyword>
<dbReference type="Gene3D" id="1.10.630.10">
    <property type="entry name" value="Cytochrome P450"/>
    <property type="match status" value="1"/>
</dbReference>
<evidence type="ECO:0000256" key="2">
    <source>
        <dbReference type="ARBA" id="ARBA00010617"/>
    </source>
</evidence>
<dbReference type="GO" id="GO:0016705">
    <property type="term" value="F:oxidoreductase activity, acting on paired donors, with incorporation or reduction of molecular oxygen"/>
    <property type="evidence" value="ECO:0007669"/>
    <property type="project" value="InterPro"/>
</dbReference>
<feature type="transmembrane region" description="Helical" evidence="9">
    <location>
        <begin position="38"/>
        <end position="58"/>
    </location>
</feature>
<keyword evidence="9" id="KW-1133">Transmembrane helix</keyword>
<proteinExistence type="inferred from homology"/>
<dbReference type="GO" id="GO:0004497">
    <property type="term" value="F:monooxygenase activity"/>
    <property type="evidence" value="ECO:0007669"/>
    <property type="project" value="UniProtKB-KW"/>
</dbReference>
<dbReference type="SUPFAM" id="SSF48264">
    <property type="entry name" value="Cytochrome P450"/>
    <property type="match status" value="1"/>
</dbReference>
<comment type="similarity">
    <text evidence="2 8">Belongs to the cytochrome P450 family.</text>
</comment>
<evidence type="ECO:0000256" key="8">
    <source>
        <dbReference type="RuleBase" id="RU000461"/>
    </source>
</evidence>
<dbReference type="InterPro" id="IPR017972">
    <property type="entry name" value="Cyt_P450_CS"/>
</dbReference>
<evidence type="ECO:0000256" key="4">
    <source>
        <dbReference type="ARBA" id="ARBA00023002"/>
    </source>
</evidence>
<evidence type="ECO:0000256" key="7">
    <source>
        <dbReference type="PIRSR" id="PIRSR602403-1"/>
    </source>
</evidence>
<dbReference type="EMBL" id="CM032183">
    <property type="protein sequence ID" value="KAG7094524.1"/>
    <property type="molecule type" value="Genomic_DNA"/>
</dbReference>
<evidence type="ECO:0000313" key="11">
    <source>
        <dbReference type="Proteomes" id="UP001049176"/>
    </source>
</evidence>
<dbReference type="AlphaFoldDB" id="A0A9P7S2Y9"/>
<keyword evidence="5 7" id="KW-0408">Iron</keyword>
<dbReference type="CDD" id="cd11041">
    <property type="entry name" value="CYP503A1-like"/>
    <property type="match status" value="1"/>
</dbReference>
<feature type="transmembrane region" description="Helical" evidence="9">
    <location>
        <begin position="12"/>
        <end position="32"/>
    </location>
</feature>
<keyword evidence="11" id="KW-1185">Reference proteome</keyword>
<dbReference type="InterPro" id="IPR002403">
    <property type="entry name" value="Cyt_P450_E_grp-IV"/>
</dbReference>
<organism evidence="10 11">
    <name type="scientific">Marasmius oreades</name>
    <name type="common">fairy-ring Marasmius</name>
    <dbReference type="NCBI Taxonomy" id="181124"/>
    <lineage>
        <taxon>Eukaryota</taxon>
        <taxon>Fungi</taxon>
        <taxon>Dikarya</taxon>
        <taxon>Basidiomycota</taxon>
        <taxon>Agaricomycotina</taxon>
        <taxon>Agaricomycetes</taxon>
        <taxon>Agaricomycetidae</taxon>
        <taxon>Agaricales</taxon>
        <taxon>Marasmiineae</taxon>
        <taxon>Marasmiaceae</taxon>
        <taxon>Marasmius</taxon>
    </lineage>
</organism>
<dbReference type="InterPro" id="IPR001128">
    <property type="entry name" value="Cyt_P450"/>
</dbReference>
<dbReference type="OrthoDB" id="1844152at2759"/>
<keyword evidence="9" id="KW-0472">Membrane</keyword>
<evidence type="ECO:0000256" key="9">
    <source>
        <dbReference type="SAM" id="Phobius"/>
    </source>
</evidence>
<comment type="cofactor">
    <cofactor evidence="1 7">
        <name>heme</name>
        <dbReference type="ChEBI" id="CHEBI:30413"/>
    </cofactor>
</comment>
<dbReference type="GO" id="GO:0020037">
    <property type="term" value="F:heme binding"/>
    <property type="evidence" value="ECO:0007669"/>
    <property type="project" value="InterPro"/>
</dbReference>
<keyword evidence="6 8" id="KW-0503">Monooxygenase</keyword>
<comment type="caution">
    <text evidence="10">The sequence shown here is derived from an EMBL/GenBank/DDBJ whole genome shotgun (WGS) entry which is preliminary data.</text>
</comment>
<dbReference type="PROSITE" id="PS00086">
    <property type="entry name" value="CYTOCHROME_P450"/>
    <property type="match status" value="1"/>
</dbReference>
<accession>A0A9P7S2Y9</accession>
<dbReference type="PRINTS" id="PR00465">
    <property type="entry name" value="EP450IV"/>
</dbReference>
<dbReference type="PANTHER" id="PTHR46206">
    <property type="entry name" value="CYTOCHROME P450"/>
    <property type="match status" value="1"/>
</dbReference>
<keyword evidence="7 8" id="KW-0349">Heme</keyword>
<dbReference type="PANTHER" id="PTHR46206:SF6">
    <property type="entry name" value="CYTOCHROME P450 MONOOXYGENASE AN1598-RELATED"/>
    <property type="match status" value="1"/>
</dbReference>
<evidence type="ECO:0008006" key="12">
    <source>
        <dbReference type="Google" id="ProtNLM"/>
    </source>
</evidence>
<gene>
    <name evidence="10" type="ORF">E1B28_005352</name>
</gene>
<dbReference type="GO" id="GO:0005506">
    <property type="term" value="F:iron ion binding"/>
    <property type="evidence" value="ECO:0007669"/>
    <property type="project" value="InterPro"/>
</dbReference>
<reference evidence="10" key="1">
    <citation type="journal article" date="2021" name="Genome Biol. Evol.">
        <title>The assembled and annotated genome of the fairy-ring fungus Marasmius oreades.</title>
        <authorList>
            <person name="Hiltunen M."/>
            <person name="Ament-Velasquez S.L."/>
            <person name="Johannesson H."/>
        </authorList>
    </citation>
    <scope>NUCLEOTIDE SEQUENCE</scope>
    <source>
        <strain evidence="10">03SP1</strain>
    </source>
</reference>
<keyword evidence="9" id="KW-0812">Transmembrane</keyword>
<evidence type="ECO:0000256" key="1">
    <source>
        <dbReference type="ARBA" id="ARBA00001971"/>
    </source>
</evidence>
<feature type="binding site" description="axial binding residue" evidence="7">
    <location>
        <position position="452"/>
    </location>
    <ligand>
        <name>heme</name>
        <dbReference type="ChEBI" id="CHEBI:30413"/>
    </ligand>
    <ligandPart>
        <name>Fe</name>
        <dbReference type="ChEBI" id="CHEBI:18248"/>
    </ligandPart>
</feature>
<dbReference type="Proteomes" id="UP001049176">
    <property type="component" value="Chromosome 3"/>
</dbReference>
<sequence length="510" mass="57868">MYILHHPTMFTPTHIAVCSLGAVLVAVVIRKLTQYWDYYVKLSAIPTVGHAGFFSSYISAYRFLKHGRQVVEEGYKKYPGQAFKVPLLDRWLVIISGRDMLEDLRKATDDQLSFKEAFRQIFRTDSMGTGSLDDEPYHVETIQGPLTRNLATRFSEVYDEINTAFEDELPSTDDWVKVPTLQRTLKIVCRVSNRLFVGLPLCRNDDWKALNISYTIDFFLTVSKVGLFPKFLQPLVAWVASPLPRNLKRAMSHVGPIIQDRIARFRAGENDLENDLLTWLIQASPQQGNTKPEELAKRLLATNMAAIHTTSQAFTHALINIAAHPEYISPLRAEMEWAIGTDGWSKAAMGKMRKLDSFLKESQRVSSSPATSVRRLASKDFRFSNGTLIPKGTIISASPYALNFDENSYENPYTFDGFRSYNKRSEQGESLKHQMVTPGVDYVAFGTGKHACPGRFFAVNEIKALFSHTLLHYDVKLDERDAAPKTEMVAGRIQTNSTTQVMFRRRKEKT</sequence>
<evidence type="ECO:0000313" key="10">
    <source>
        <dbReference type="EMBL" id="KAG7094524.1"/>
    </source>
</evidence>
<dbReference type="Pfam" id="PF00067">
    <property type="entry name" value="p450"/>
    <property type="match status" value="1"/>
</dbReference>
<dbReference type="InterPro" id="IPR036396">
    <property type="entry name" value="Cyt_P450_sf"/>
</dbReference>
<protein>
    <recommendedName>
        <fullName evidence="12">Cytochrome P450</fullName>
    </recommendedName>
</protein>
<dbReference type="RefSeq" id="XP_043010994.1">
    <property type="nucleotide sequence ID" value="XM_043149910.1"/>
</dbReference>
<keyword evidence="4 8" id="KW-0560">Oxidoreductase</keyword>
<evidence type="ECO:0000256" key="3">
    <source>
        <dbReference type="ARBA" id="ARBA00022723"/>
    </source>
</evidence>
<dbReference type="GeneID" id="66074428"/>